<dbReference type="RefSeq" id="WP_089902212.1">
    <property type="nucleotide sequence ID" value="NZ_FOCI01000010.1"/>
</dbReference>
<dbReference type="InterPro" id="IPR012338">
    <property type="entry name" value="Beta-lactam/transpept-like"/>
</dbReference>
<reference evidence="1 2" key="1">
    <citation type="submission" date="2016-10" db="EMBL/GenBank/DDBJ databases">
        <authorList>
            <person name="de Groot N.N."/>
        </authorList>
    </citation>
    <scope>NUCLEOTIDE SEQUENCE [LARGE SCALE GENOMIC DNA]</scope>
    <source>
        <strain evidence="1 2">DSM 16213</strain>
    </source>
</reference>
<proteinExistence type="predicted"/>
<keyword evidence="2" id="KW-1185">Reference proteome</keyword>
<dbReference type="PANTHER" id="PTHR42110:SF1">
    <property type="entry name" value="L-ASPARAGINASE, PUTATIVE (AFU_ORTHOLOGUE AFUA_3G11890)-RELATED"/>
    <property type="match status" value="1"/>
</dbReference>
<name>A0A1H8EC32_9RHOB</name>
<organism evidence="1 2">
    <name type="scientific">Loktanella fryxellensis</name>
    <dbReference type="NCBI Taxonomy" id="245187"/>
    <lineage>
        <taxon>Bacteria</taxon>
        <taxon>Pseudomonadati</taxon>
        <taxon>Pseudomonadota</taxon>
        <taxon>Alphaproteobacteria</taxon>
        <taxon>Rhodobacterales</taxon>
        <taxon>Roseobacteraceae</taxon>
        <taxon>Loktanella</taxon>
    </lineage>
</organism>
<accession>A0A1H8EC32</accession>
<evidence type="ECO:0000313" key="1">
    <source>
        <dbReference type="EMBL" id="SEN16397.1"/>
    </source>
</evidence>
<dbReference type="PANTHER" id="PTHR42110">
    <property type="entry name" value="L-ASPARAGINASE, PUTATIVE (AFU_ORTHOLOGUE AFUA_3G11890)-RELATED"/>
    <property type="match status" value="1"/>
</dbReference>
<dbReference type="AlphaFoldDB" id="A0A1H8EC32"/>
<dbReference type="STRING" id="245187.SAMN04488003_11050"/>
<dbReference type="OrthoDB" id="9780674at2"/>
<dbReference type="InterPro" id="IPR010349">
    <property type="entry name" value="Asparaginase_II"/>
</dbReference>
<protein>
    <submittedName>
        <fullName evidence="1">Asparaginase</fullName>
    </submittedName>
</protein>
<gene>
    <name evidence="1" type="ORF">SAMN04488003_11050</name>
</gene>
<dbReference type="EMBL" id="FOCI01000010">
    <property type="protein sequence ID" value="SEN16397.1"/>
    <property type="molecule type" value="Genomic_DNA"/>
</dbReference>
<dbReference type="Proteomes" id="UP000199585">
    <property type="component" value="Unassembled WGS sequence"/>
</dbReference>
<dbReference type="SUPFAM" id="SSF56601">
    <property type="entry name" value="beta-lactamase/transpeptidase-like"/>
    <property type="match status" value="1"/>
</dbReference>
<sequence length="337" mass="35530">MTTVACAPVDLVEVWRGDILESMHQGHAVICGADGQIVDAWGDAGAVIYPRSSCKMIQALPLIESGAADAHGLGTRQLALACASHQGARIHTDPVQDWLDTLGLQDADFRCGPQWPADVPARNAIIRAHAGPCQIHNNCSGKHAGFLTLNRHISGGADYELVDHPVQQMGRAAFQETTGEDSPGYGIDGCSAPNFATTVHGLARAMAAFASAHDRSDTRSHAMVRLREAMMLHPELVAGETRACTDLMRAMDGRAAIKTGAEGVFVAIVPEARVGVALKIADGTTRAAEAAIAAILVRLGVLDADHPAARARMVPDIRNWRGTLCGRIAPVTALAGR</sequence>
<dbReference type="Pfam" id="PF06089">
    <property type="entry name" value="Asparaginase_II"/>
    <property type="match status" value="1"/>
</dbReference>
<evidence type="ECO:0000313" key="2">
    <source>
        <dbReference type="Proteomes" id="UP000199585"/>
    </source>
</evidence>